<sequence>MKIEEFTLERIQSLYENVVEFNLSDSGVHPYRLSELLSEKQCKELLDIELGYGWTNGHTELRQTIADLYQNRTIDNVMVTNGSAEANFIMVMSLLNPGDELIVVVPNYMQIAGWAKGLGIKVKEVPLIQENGWLPDLDRLEEVINDNTKMLTICHPNNPTGSTLPVAQIERLVNFAKKHDIYLHADEVYKGAEFDGVELPSFADLYDKAIVTCGLSKAMAMPGLRLGWLVGPTEEIYATWQSKDYTSITTGAVSEFVANIVLQPEFRQKVLQRSKDLLIDNLNIMQSWVDENSDWVSFVPPKAGGMAFIKYELEINSTELVHEFRNELSVFLLPGDVYGMDGYFRVGIGAPAEHLKIGLKRIADYVRGKYI</sequence>
<dbReference type="EMBL" id="VIKS01000004">
    <property type="protein sequence ID" value="TQV88382.1"/>
    <property type="molecule type" value="Genomic_DNA"/>
</dbReference>
<name>A0A545UFX8_9GAMM</name>
<dbReference type="Pfam" id="PF00155">
    <property type="entry name" value="Aminotran_1_2"/>
    <property type="match status" value="1"/>
</dbReference>
<dbReference type="InterPro" id="IPR015424">
    <property type="entry name" value="PyrdxlP-dep_Trfase"/>
</dbReference>
<keyword evidence="1 3" id="KW-0032">Aminotransferase</keyword>
<dbReference type="GO" id="GO:0030170">
    <property type="term" value="F:pyridoxal phosphate binding"/>
    <property type="evidence" value="ECO:0007669"/>
    <property type="project" value="InterPro"/>
</dbReference>
<organism evidence="3 4">
    <name type="scientific">Aliikangiella coralliicola</name>
    <dbReference type="NCBI Taxonomy" id="2592383"/>
    <lineage>
        <taxon>Bacteria</taxon>
        <taxon>Pseudomonadati</taxon>
        <taxon>Pseudomonadota</taxon>
        <taxon>Gammaproteobacteria</taxon>
        <taxon>Oceanospirillales</taxon>
        <taxon>Pleioneaceae</taxon>
        <taxon>Aliikangiella</taxon>
    </lineage>
</organism>
<dbReference type="Proteomes" id="UP000315439">
    <property type="component" value="Unassembled WGS sequence"/>
</dbReference>
<dbReference type="OrthoDB" id="9813612at2"/>
<reference evidence="3 4" key="1">
    <citation type="submission" date="2019-07" db="EMBL/GenBank/DDBJ databases">
        <title>Draft genome for Aliikangiella sp. M105.</title>
        <authorList>
            <person name="Wang G."/>
        </authorList>
    </citation>
    <scope>NUCLEOTIDE SEQUENCE [LARGE SCALE GENOMIC DNA]</scope>
    <source>
        <strain evidence="3 4">M105</strain>
    </source>
</reference>
<keyword evidence="1 3" id="KW-0808">Transferase</keyword>
<dbReference type="InterPro" id="IPR015421">
    <property type="entry name" value="PyrdxlP-dep_Trfase_major"/>
</dbReference>
<evidence type="ECO:0000313" key="3">
    <source>
        <dbReference type="EMBL" id="TQV88382.1"/>
    </source>
</evidence>
<dbReference type="CDD" id="cd00609">
    <property type="entry name" value="AAT_like"/>
    <property type="match status" value="1"/>
</dbReference>
<dbReference type="InterPro" id="IPR004838">
    <property type="entry name" value="NHTrfase_class1_PyrdxlP-BS"/>
</dbReference>
<dbReference type="GO" id="GO:0008483">
    <property type="term" value="F:transaminase activity"/>
    <property type="evidence" value="ECO:0007669"/>
    <property type="project" value="UniProtKB-KW"/>
</dbReference>
<evidence type="ECO:0000259" key="2">
    <source>
        <dbReference type="Pfam" id="PF00155"/>
    </source>
</evidence>
<feature type="domain" description="Aminotransferase class I/classII large" evidence="2">
    <location>
        <begin position="51"/>
        <end position="362"/>
    </location>
</feature>
<dbReference type="AlphaFoldDB" id="A0A545UFX8"/>
<gene>
    <name evidence="3" type="ORF">FLL46_07615</name>
</gene>
<dbReference type="RefSeq" id="WP_142892890.1">
    <property type="nucleotide sequence ID" value="NZ_ML660162.1"/>
</dbReference>
<comment type="caution">
    <text evidence="3">The sequence shown here is derived from an EMBL/GenBank/DDBJ whole genome shotgun (WGS) entry which is preliminary data.</text>
</comment>
<protein>
    <recommendedName>
        <fullName evidence="1">Aminotransferase</fullName>
        <ecNumber evidence="1">2.6.1.-</ecNumber>
    </recommendedName>
</protein>
<dbReference type="PANTHER" id="PTHR43510">
    <property type="entry name" value="AMINOTRANSFERASE FUNCTION, HYPOTHETICAL (EUROFUNG)"/>
    <property type="match status" value="1"/>
</dbReference>
<accession>A0A545UFX8</accession>
<evidence type="ECO:0000256" key="1">
    <source>
        <dbReference type="RuleBase" id="RU000481"/>
    </source>
</evidence>
<comment type="similarity">
    <text evidence="1">Belongs to the class-I pyridoxal-phosphate-dependent aminotransferase family.</text>
</comment>
<evidence type="ECO:0000313" key="4">
    <source>
        <dbReference type="Proteomes" id="UP000315439"/>
    </source>
</evidence>
<dbReference type="PANTHER" id="PTHR43510:SF1">
    <property type="entry name" value="AMINOTRANSFERASE FUNCTION, HYPOTHETICAL (EUROFUNG)"/>
    <property type="match status" value="1"/>
</dbReference>
<keyword evidence="4" id="KW-1185">Reference proteome</keyword>
<proteinExistence type="inferred from homology"/>
<dbReference type="EC" id="2.6.1.-" evidence="1"/>
<dbReference type="InterPro" id="IPR004839">
    <property type="entry name" value="Aminotransferase_I/II_large"/>
</dbReference>
<dbReference type="Gene3D" id="3.40.640.10">
    <property type="entry name" value="Type I PLP-dependent aspartate aminotransferase-like (Major domain)"/>
    <property type="match status" value="1"/>
</dbReference>
<dbReference type="SUPFAM" id="SSF53383">
    <property type="entry name" value="PLP-dependent transferases"/>
    <property type="match status" value="1"/>
</dbReference>
<dbReference type="PROSITE" id="PS00105">
    <property type="entry name" value="AA_TRANSFER_CLASS_1"/>
    <property type="match status" value="1"/>
</dbReference>
<comment type="cofactor">
    <cofactor evidence="1">
        <name>pyridoxal 5'-phosphate</name>
        <dbReference type="ChEBI" id="CHEBI:597326"/>
    </cofactor>
</comment>
<dbReference type="Gene3D" id="3.90.1150.10">
    <property type="entry name" value="Aspartate Aminotransferase, domain 1"/>
    <property type="match status" value="1"/>
</dbReference>
<dbReference type="InterPro" id="IPR015422">
    <property type="entry name" value="PyrdxlP-dep_Trfase_small"/>
</dbReference>